<name>A0AAV8YCA5_9CUCU</name>
<dbReference type="PANTHER" id="PTHR14619:SF3">
    <property type="entry name" value="PROTEIN NDNF"/>
    <property type="match status" value="1"/>
</dbReference>
<dbReference type="PANTHER" id="PTHR14619">
    <property type="entry name" value="NEURON-DERIVED NEUROTROPHIC FACTOR"/>
    <property type="match status" value="1"/>
</dbReference>
<keyword evidence="2" id="KW-0964">Secreted</keyword>
<dbReference type="InterPro" id="IPR003961">
    <property type="entry name" value="FN3_dom"/>
</dbReference>
<protein>
    <recommendedName>
        <fullName evidence="4">Neuron-derived neurotrophic factor first Fn(III) domain-containing protein</fullName>
    </recommendedName>
</protein>
<dbReference type="SUPFAM" id="SSF49265">
    <property type="entry name" value="Fibronectin type III"/>
    <property type="match status" value="1"/>
</dbReference>
<keyword evidence="6" id="KW-1185">Reference proteome</keyword>
<dbReference type="Pfam" id="PF10179">
    <property type="entry name" value="NDNF"/>
    <property type="match status" value="1"/>
</dbReference>
<sequence>MDTKYLTALSGLYILRMIAQGYDTYVHVYISTEQGGPQALQNSHHHRLRLQKRQRRKKLTIRWEASLVDPQGTDYCLTVNTKKNYKSLCSVYSDKFGVQPPTPPRYPAVASQTMISWQPHADKGNNFQKTHFPLIICVGRKTQYTVSNLKQGQIYFFDLFATNRQSNLTYPFGSTSTKFDNRIKPITLKDGISTFANLKKAGWKSGI</sequence>
<keyword evidence="3" id="KW-0677">Repeat</keyword>
<dbReference type="CDD" id="cd00063">
    <property type="entry name" value="FN3"/>
    <property type="match status" value="1"/>
</dbReference>
<proteinExistence type="predicted"/>
<dbReference type="GO" id="GO:0005576">
    <property type="term" value="C:extracellular region"/>
    <property type="evidence" value="ECO:0007669"/>
    <property type="project" value="UniProtKB-SubCell"/>
</dbReference>
<evidence type="ECO:0000259" key="4">
    <source>
        <dbReference type="Pfam" id="PF10179"/>
    </source>
</evidence>
<reference evidence="5" key="1">
    <citation type="journal article" date="2023" name="Insect Mol. Biol.">
        <title>Genome sequencing provides insights into the evolution of gene families encoding plant cell wall-degrading enzymes in longhorned beetles.</title>
        <authorList>
            <person name="Shin N.R."/>
            <person name="Okamura Y."/>
            <person name="Kirsch R."/>
            <person name="Pauchet Y."/>
        </authorList>
    </citation>
    <scope>NUCLEOTIDE SEQUENCE</scope>
    <source>
        <strain evidence="5">AMC_N1</strain>
    </source>
</reference>
<evidence type="ECO:0000256" key="3">
    <source>
        <dbReference type="ARBA" id="ARBA00022737"/>
    </source>
</evidence>
<feature type="domain" description="Neuron-derived neurotrophic factor first Fn(III)" evidence="4">
    <location>
        <begin position="60"/>
        <end position="175"/>
    </location>
</feature>
<dbReference type="EMBL" id="JAPWTK010000133">
    <property type="protein sequence ID" value="KAJ8948633.1"/>
    <property type="molecule type" value="Genomic_DNA"/>
</dbReference>
<dbReference type="InterPro" id="IPR055271">
    <property type="entry name" value="NDNF_Fn(III)_1"/>
</dbReference>
<comment type="subcellular location">
    <subcellularLocation>
        <location evidence="1">Secreted</location>
    </subcellularLocation>
</comment>
<dbReference type="Proteomes" id="UP001162162">
    <property type="component" value="Unassembled WGS sequence"/>
</dbReference>
<accession>A0AAV8YCA5</accession>
<evidence type="ECO:0000256" key="2">
    <source>
        <dbReference type="ARBA" id="ARBA00022525"/>
    </source>
</evidence>
<evidence type="ECO:0000256" key="1">
    <source>
        <dbReference type="ARBA" id="ARBA00004613"/>
    </source>
</evidence>
<evidence type="ECO:0000313" key="5">
    <source>
        <dbReference type="EMBL" id="KAJ8948633.1"/>
    </source>
</evidence>
<gene>
    <name evidence="5" type="ORF">NQ318_022699</name>
</gene>
<organism evidence="5 6">
    <name type="scientific">Aromia moschata</name>
    <dbReference type="NCBI Taxonomy" id="1265417"/>
    <lineage>
        <taxon>Eukaryota</taxon>
        <taxon>Metazoa</taxon>
        <taxon>Ecdysozoa</taxon>
        <taxon>Arthropoda</taxon>
        <taxon>Hexapoda</taxon>
        <taxon>Insecta</taxon>
        <taxon>Pterygota</taxon>
        <taxon>Neoptera</taxon>
        <taxon>Endopterygota</taxon>
        <taxon>Coleoptera</taxon>
        <taxon>Polyphaga</taxon>
        <taxon>Cucujiformia</taxon>
        <taxon>Chrysomeloidea</taxon>
        <taxon>Cerambycidae</taxon>
        <taxon>Cerambycinae</taxon>
        <taxon>Callichromatini</taxon>
        <taxon>Aromia</taxon>
    </lineage>
</organism>
<dbReference type="InterPro" id="IPR036116">
    <property type="entry name" value="FN3_sf"/>
</dbReference>
<comment type="caution">
    <text evidence="5">The sequence shown here is derived from an EMBL/GenBank/DDBJ whole genome shotgun (WGS) entry which is preliminary data.</text>
</comment>
<dbReference type="AlphaFoldDB" id="A0AAV8YCA5"/>
<evidence type="ECO:0000313" key="6">
    <source>
        <dbReference type="Proteomes" id="UP001162162"/>
    </source>
</evidence>
<dbReference type="InterPro" id="IPR019326">
    <property type="entry name" value="NDNF"/>
</dbReference>